<organism evidence="3 4">
    <name type="scientific">Mycena metata</name>
    <dbReference type="NCBI Taxonomy" id="1033252"/>
    <lineage>
        <taxon>Eukaryota</taxon>
        <taxon>Fungi</taxon>
        <taxon>Dikarya</taxon>
        <taxon>Basidiomycota</taxon>
        <taxon>Agaricomycotina</taxon>
        <taxon>Agaricomycetes</taxon>
        <taxon>Agaricomycetidae</taxon>
        <taxon>Agaricales</taxon>
        <taxon>Marasmiineae</taxon>
        <taxon>Mycenaceae</taxon>
        <taxon>Mycena</taxon>
    </lineage>
</organism>
<evidence type="ECO:0000313" key="3">
    <source>
        <dbReference type="EMBL" id="KAJ7715795.1"/>
    </source>
</evidence>
<dbReference type="Gene3D" id="3.40.50.300">
    <property type="entry name" value="P-loop containing nucleotide triphosphate hydrolases"/>
    <property type="match status" value="1"/>
</dbReference>
<name>A0AAD7MGF5_9AGAR</name>
<dbReference type="Pfam" id="PF25000">
    <property type="entry name" value="DUF7779"/>
    <property type="match status" value="1"/>
</dbReference>
<dbReference type="InterPro" id="IPR059179">
    <property type="entry name" value="MLKL-like_MCAfunc"/>
</dbReference>
<feature type="compositionally biased region" description="Polar residues" evidence="1">
    <location>
        <begin position="17"/>
        <end position="28"/>
    </location>
</feature>
<accession>A0AAD7MGF5</accession>
<gene>
    <name evidence="3" type="ORF">B0H16DRAFT_1615027</name>
</gene>
<dbReference type="SUPFAM" id="SSF48452">
    <property type="entry name" value="TPR-like"/>
    <property type="match status" value="3"/>
</dbReference>
<evidence type="ECO:0000259" key="2">
    <source>
        <dbReference type="Pfam" id="PF25000"/>
    </source>
</evidence>
<evidence type="ECO:0000256" key="1">
    <source>
        <dbReference type="SAM" id="MobiDB-lite"/>
    </source>
</evidence>
<dbReference type="InterPro" id="IPR056681">
    <property type="entry name" value="DUF7779"/>
</dbReference>
<dbReference type="EMBL" id="JARKIB010000301">
    <property type="protein sequence ID" value="KAJ7715795.1"/>
    <property type="molecule type" value="Genomic_DNA"/>
</dbReference>
<dbReference type="PANTHER" id="PTHR46082">
    <property type="entry name" value="ATP/GTP-BINDING PROTEIN-RELATED"/>
    <property type="match status" value="1"/>
</dbReference>
<dbReference type="NCBIfam" id="NF040586">
    <property type="entry name" value="FxSxx_TPR"/>
    <property type="match status" value="1"/>
</dbReference>
<protein>
    <recommendedName>
        <fullName evidence="2">DUF7779 domain-containing protein</fullName>
    </recommendedName>
</protein>
<dbReference type="InterPro" id="IPR053137">
    <property type="entry name" value="NLR-like"/>
</dbReference>
<feature type="region of interest" description="Disordered" evidence="1">
    <location>
        <begin position="15"/>
        <end position="49"/>
    </location>
</feature>
<sequence length="982" mass="109305">MSTIAGGVPSTPIIPIVNTSGSAPTPTAKQMPGLSRPKPRLNSKSSDSSGEWVANSLLVAKTVAAAAECAPFPYLKGAFGVVVVLLETVEKVQKNREGLRDLCENSVAIIAIVRDEVALHGETAAVRFKGRCDELERLLQDIVDSVKQMQQSRRGCMGRIKEVLKMTTVADQIEGYRMGVQELRSNFSLMAGIDTNFIVQDTNATVKKIQASLTAGVLSNNTVVSKHFNNCPPPSRIFQGRVTILDKMHQDIRDDSKKQHILLLHGLGGVGKTQIAFKFIDMMSSHFSDVFLIDASTLGTIESGFKRISAAKHAGSTAQDALQWLKNTKEQWLLFFDNADDPTINLNNFLPRCNHGNILITSRNPALRVYAQESSSAVSDMGETDAVELLLKSAAEDLTPGNRTLAEFIVKELGFLPLAIVQAGAYIAKSRDLQGYLTLYQKNRRHMLSEKPPQSHDDYAWTVYTTWQISFARLSKPAAEFLQLCSLIHHKGISEEMFCHARVEEIELGLAVDFLAQFSDPTGVWNHLRFMEMTTELGEYSLLNFDPTEKAFSVHPLVHSWAESLLADPKGSRNCMITLIGMSFKHVPDDHKFLASIKLMPHVQLLLAGVTELPVQSMDQYKEIFRHGQQLKEAEKLALRILDERKGVRGEDDLDTLAAMHSLAWIYLHRSKFKEAEMLEEAVFQKRKEHLGDVHIDTLLAMGLLGSIYRNLGQLKKAENIQVEVLEKYRVIQGEDHLGTLSAMHSLVWTYLQEGKAQEAEKLESVVLEKRTKLLGDNHPDTLTAMRTLGSTYRNLGQLAKAESLQLAVVDRQRGLRGEDNLETLNAMHALAWTYLEQGKAKEAEKLQVVVLEKRKKLLGDDHQETLLAMVNLASTYNKQGHLDEAEKLRTAVVEKQRGLLGDDHLVTLTAITSLAATYFQRQKLDKAKTLQVEVLDKRRQLLGDGHPDTQKAKESLDATLKALRLPDAGNGSARSVLVQEN</sequence>
<comment type="caution">
    <text evidence="3">The sequence shown here is derived from an EMBL/GenBank/DDBJ whole genome shotgun (WGS) entry which is preliminary data.</text>
</comment>
<dbReference type="CDD" id="cd21037">
    <property type="entry name" value="MLKL_NTD"/>
    <property type="match status" value="1"/>
</dbReference>
<dbReference type="Proteomes" id="UP001215598">
    <property type="component" value="Unassembled WGS sequence"/>
</dbReference>
<reference evidence="3" key="1">
    <citation type="submission" date="2023-03" db="EMBL/GenBank/DDBJ databases">
        <title>Massive genome expansion in bonnet fungi (Mycena s.s.) driven by repeated elements and novel gene families across ecological guilds.</title>
        <authorList>
            <consortium name="Lawrence Berkeley National Laboratory"/>
            <person name="Harder C.B."/>
            <person name="Miyauchi S."/>
            <person name="Viragh M."/>
            <person name="Kuo A."/>
            <person name="Thoen E."/>
            <person name="Andreopoulos B."/>
            <person name="Lu D."/>
            <person name="Skrede I."/>
            <person name="Drula E."/>
            <person name="Henrissat B."/>
            <person name="Morin E."/>
            <person name="Kohler A."/>
            <person name="Barry K."/>
            <person name="LaButti K."/>
            <person name="Morin E."/>
            <person name="Salamov A."/>
            <person name="Lipzen A."/>
            <person name="Mereny Z."/>
            <person name="Hegedus B."/>
            <person name="Baldrian P."/>
            <person name="Stursova M."/>
            <person name="Weitz H."/>
            <person name="Taylor A."/>
            <person name="Grigoriev I.V."/>
            <person name="Nagy L.G."/>
            <person name="Martin F."/>
            <person name="Kauserud H."/>
        </authorList>
    </citation>
    <scope>NUCLEOTIDE SEQUENCE</scope>
    <source>
        <strain evidence="3">CBHHK182m</strain>
    </source>
</reference>
<dbReference type="Pfam" id="PF13424">
    <property type="entry name" value="TPR_12"/>
    <property type="match status" value="4"/>
</dbReference>
<keyword evidence="4" id="KW-1185">Reference proteome</keyword>
<proteinExistence type="predicted"/>
<dbReference type="Gene3D" id="1.25.40.10">
    <property type="entry name" value="Tetratricopeptide repeat domain"/>
    <property type="match status" value="2"/>
</dbReference>
<dbReference type="InterPro" id="IPR011990">
    <property type="entry name" value="TPR-like_helical_dom_sf"/>
</dbReference>
<dbReference type="InterPro" id="IPR027417">
    <property type="entry name" value="P-loop_NTPase"/>
</dbReference>
<dbReference type="AlphaFoldDB" id="A0AAD7MGF5"/>
<evidence type="ECO:0000313" key="4">
    <source>
        <dbReference type="Proteomes" id="UP001215598"/>
    </source>
</evidence>
<dbReference type="PANTHER" id="PTHR46082:SF11">
    <property type="entry name" value="AAA+ ATPASE DOMAIN-CONTAINING PROTEIN-RELATED"/>
    <property type="match status" value="1"/>
</dbReference>
<dbReference type="GO" id="GO:0043531">
    <property type="term" value="F:ADP binding"/>
    <property type="evidence" value="ECO:0007669"/>
    <property type="project" value="InterPro"/>
</dbReference>
<feature type="domain" description="DUF7779" evidence="2">
    <location>
        <begin position="470"/>
        <end position="563"/>
    </location>
</feature>
<dbReference type="SUPFAM" id="SSF52540">
    <property type="entry name" value="P-loop containing nucleoside triphosphate hydrolases"/>
    <property type="match status" value="1"/>
</dbReference>